<feature type="transmembrane region" description="Helical" evidence="1">
    <location>
        <begin position="54"/>
        <end position="77"/>
    </location>
</feature>
<sequence length="179" mass="20180">MTKLGISDELLEALHEDVEKYKNPMDFVWVIALLAVGAASVLALTFGSMDSSSWVYNLLCFVAFATIVAGLIILLVNKKSYRYKGSRSMVTHYGIFCENGSDNRLLNAFNNGDWKAISSMTTDIETGLRLDVLVSKDRKYCVCRPMRYVPFDFQPMADLRRLDEKEAAAVMAELEKQDK</sequence>
<dbReference type="EMBL" id="JADIMV010000117">
    <property type="protein sequence ID" value="MBO8440357.1"/>
    <property type="molecule type" value="Genomic_DNA"/>
</dbReference>
<organism evidence="2 3">
    <name type="scientific">Candidatus Aphodosoma intestinipullorum</name>
    <dbReference type="NCBI Taxonomy" id="2840674"/>
    <lineage>
        <taxon>Bacteria</taxon>
        <taxon>Pseudomonadati</taxon>
        <taxon>Bacteroidota</taxon>
        <taxon>Bacteroidia</taxon>
        <taxon>Bacteroidales</taxon>
        <taxon>Candidatus Aphodosoma</taxon>
    </lineage>
</organism>
<evidence type="ECO:0008006" key="4">
    <source>
        <dbReference type="Google" id="ProtNLM"/>
    </source>
</evidence>
<gene>
    <name evidence="2" type="ORF">IAC51_06875</name>
</gene>
<reference evidence="2" key="2">
    <citation type="journal article" date="2021" name="PeerJ">
        <title>Extensive microbial diversity within the chicken gut microbiome revealed by metagenomics and culture.</title>
        <authorList>
            <person name="Gilroy R."/>
            <person name="Ravi A."/>
            <person name="Getino M."/>
            <person name="Pursley I."/>
            <person name="Horton D.L."/>
            <person name="Alikhan N.F."/>
            <person name="Baker D."/>
            <person name="Gharbi K."/>
            <person name="Hall N."/>
            <person name="Watson M."/>
            <person name="Adriaenssens E.M."/>
            <person name="Foster-Nyarko E."/>
            <person name="Jarju S."/>
            <person name="Secka A."/>
            <person name="Antonio M."/>
            <person name="Oren A."/>
            <person name="Chaudhuri R.R."/>
            <person name="La Ragione R."/>
            <person name="Hildebrand F."/>
            <person name="Pallen M.J."/>
        </authorList>
    </citation>
    <scope>NUCLEOTIDE SEQUENCE</scope>
    <source>
        <strain evidence="2">3924</strain>
    </source>
</reference>
<evidence type="ECO:0000313" key="2">
    <source>
        <dbReference type="EMBL" id="MBO8440357.1"/>
    </source>
</evidence>
<evidence type="ECO:0000313" key="3">
    <source>
        <dbReference type="Proteomes" id="UP000712007"/>
    </source>
</evidence>
<feature type="transmembrane region" description="Helical" evidence="1">
    <location>
        <begin position="27"/>
        <end position="48"/>
    </location>
</feature>
<keyword evidence="1" id="KW-0812">Transmembrane</keyword>
<keyword evidence="1" id="KW-1133">Transmembrane helix</keyword>
<name>A0A940IF93_9BACT</name>
<accession>A0A940IF93</accession>
<reference evidence="2" key="1">
    <citation type="submission" date="2020-10" db="EMBL/GenBank/DDBJ databases">
        <authorList>
            <person name="Gilroy R."/>
        </authorList>
    </citation>
    <scope>NUCLEOTIDE SEQUENCE</scope>
    <source>
        <strain evidence="2">3924</strain>
    </source>
</reference>
<keyword evidence="1" id="KW-0472">Membrane</keyword>
<protein>
    <recommendedName>
        <fullName evidence="4">YcxB family protein</fullName>
    </recommendedName>
</protein>
<dbReference type="Proteomes" id="UP000712007">
    <property type="component" value="Unassembled WGS sequence"/>
</dbReference>
<dbReference type="AlphaFoldDB" id="A0A940IF93"/>
<comment type="caution">
    <text evidence="2">The sequence shown here is derived from an EMBL/GenBank/DDBJ whole genome shotgun (WGS) entry which is preliminary data.</text>
</comment>
<proteinExistence type="predicted"/>
<evidence type="ECO:0000256" key="1">
    <source>
        <dbReference type="SAM" id="Phobius"/>
    </source>
</evidence>